<evidence type="ECO:0000256" key="2">
    <source>
        <dbReference type="ARBA" id="ARBA00023136"/>
    </source>
</evidence>
<dbReference type="InterPro" id="IPR036942">
    <property type="entry name" value="Beta-barrel_TonB_sf"/>
</dbReference>
<dbReference type="InterPro" id="IPR037066">
    <property type="entry name" value="Plug_dom_sf"/>
</dbReference>
<organism evidence="6 7">
    <name type="scientific">Paenimyroides aestuarii</name>
    <dbReference type="NCBI Taxonomy" id="2968490"/>
    <lineage>
        <taxon>Bacteria</taxon>
        <taxon>Pseudomonadati</taxon>
        <taxon>Bacteroidota</taxon>
        <taxon>Flavobacteriia</taxon>
        <taxon>Flavobacteriales</taxon>
        <taxon>Flavobacteriaceae</taxon>
        <taxon>Paenimyroides</taxon>
    </lineage>
</organism>
<keyword evidence="4" id="KW-0732">Signal</keyword>
<feature type="chain" id="PRO_5047312238" evidence="4">
    <location>
        <begin position="20"/>
        <end position="794"/>
    </location>
</feature>
<sequence>MMKNILLACTLLFAGLLHAQNIKIEGLVTFEGEPIPETFITIKTEKVYHATTNDSGYFMVEIPENVTQYTITWEHSQFKAVTKSFQYSADAPLNLQFTEQQEEVLSGIVIDQTNKNIRRFADKTVVDVEKLTVLNAGSVFDAVNKLPGVLVTANGQIAHNGKLATIFLDGEPTGMSGDQLTNFLKNLPANTVKSIEIIDRPGAKYSATFNGTIINVITKSAKIEGISGSITQENIVNSRIKNNTSAQIMFKKNKLSWNMNTGYTHHEGNTNSLNEFSYNSNGVAVKARENYWNNGWYQNYYLRNNWQYKITDLANLTFKYNYNHTYSKPKSYGTMFNAFGDTELTYKQQTANRSNNNMHELQFIYAQKLDTIGTNFTLTSNTEFQNNTNSNQLFVEGENVSTILADNNFVYSQTRADFETPFKAANGTLSLGAHYTHSVSGNNGSYIWEQARTYIPYDFKYTNKAAYASVSGKIHSLMISAGVRLENLTYQSETAVDSLDLKQDFTNLFPTVSLKYNLMSGVYLSAGYSKRMNLPGAQAFNPNITSQNSLLVANAGNPNLKPQISHNMNATLTVFDYIYFNYNLSKMPNQNVVFYEIADNGTLESKSNNIENGFSQSFNMGLPIPYAMFTKGIKNMINDRNGLNVDELSFTYLNAGYFKTTYDEVIPDRFQRGAFYIFTYSQFYLGNNTRAFVTYYNMFKGVMNLYELNKPAQNLNISVNKKFMDNKLTLNVGVDNVLNTDGFDVNVFGNGLQMRTETLNERRMFKVGLTFNFGSFKDQNQQLFPQGTPPFKTN</sequence>
<feature type="domain" description="Outer membrane protein beta-barrel" evidence="5">
    <location>
        <begin position="371"/>
        <end position="771"/>
    </location>
</feature>
<evidence type="ECO:0000256" key="4">
    <source>
        <dbReference type="SAM" id="SignalP"/>
    </source>
</evidence>
<keyword evidence="2" id="KW-0472">Membrane</keyword>
<feature type="signal peptide" evidence="4">
    <location>
        <begin position="1"/>
        <end position="19"/>
    </location>
</feature>
<gene>
    <name evidence="6" type="ORF">NPX36_02735</name>
</gene>
<dbReference type="SUPFAM" id="SSF56935">
    <property type="entry name" value="Porins"/>
    <property type="match status" value="1"/>
</dbReference>
<dbReference type="Gene3D" id="2.60.40.1120">
    <property type="entry name" value="Carboxypeptidase-like, regulatory domain"/>
    <property type="match status" value="1"/>
</dbReference>
<dbReference type="InterPro" id="IPR041700">
    <property type="entry name" value="OMP_b-brl_3"/>
</dbReference>
<dbReference type="RefSeq" id="WP_257499896.1">
    <property type="nucleotide sequence ID" value="NZ_CP102382.1"/>
</dbReference>
<dbReference type="Gene3D" id="2.40.170.20">
    <property type="entry name" value="TonB-dependent receptor, beta-barrel domain"/>
    <property type="match status" value="1"/>
</dbReference>
<dbReference type="EMBL" id="CP102382">
    <property type="protein sequence ID" value="UUV21977.1"/>
    <property type="molecule type" value="Genomic_DNA"/>
</dbReference>
<dbReference type="Pfam" id="PF14905">
    <property type="entry name" value="OMP_b-brl_3"/>
    <property type="match status" value="1"/>
</dbReference>
<evidence type="ECO:0000259" key="5">
    <source>
        <dbReference type="Pfam" id="PF14905"/>
    </source>
</evidence>
<reference evidence="6 7" key="1">
    <citation type="submission" date="2022-08" db="EMBL/GenBank/DDBJ databases">
        <title>Myroides zhujiangensis sp. nov., a novel bacterium isolated from sediment in the Pearl River Estuary.</title>
        <authorList>
            <person name="Cui L."/>
        </authorList>
    </citation>
    <scope>NUCLEOTIDE SEQUENCE [LARGE SCALE GENOMIC DNA]</scope>
    <source>
        <strain evidence="6 7">SCSIO 72103</strain>
    </source>
</reference>
<keyword evidence="7" id="KW-1185">Reference proteome</keyword>
<evidence type="ECO:0000313" key="6">
    <source>
        <dbReference type="EMBL" id="UUV21977.1"/>
    </source>
</evidence>
<dbReference type="SUPFAM" id="SSF49464">
    <property type="entry name" value="Carboxypeptidase regulatory domain-like"/>
    <property type="match status" value="1"/>
</dbReference>
<protein>
    <submittedName>
        <fullName evidence="6">TonB-dependent receptor</fullName>
    </submittedName>
</protein>
<keyword evidence="6" id="KW-0675">Receptor</keyword>
<proteinExistence type="predicted"/>
<accession>A0ABY5NU43</accession>
<evidence type="ECO:0000256" key="3">
    <source>
        <dbReference type="ARBA" id="ARBA00023237"/>
    </source>
</evidence>
<dbReference type="InterPro" id="IPR008969">
    <property type="entry name" value="CarboxyPept-like_regulatory"/>
</dbReference>
<name>A0ABY5NU43_9FLAO</name>
<evidence type="ECO:0000313" key="7">
    <source>
        <dbReference type="Proteomes" id="UP001317001"/>
    </source>
</evidence>
<dbReference type="Proteomes" id="UP001317001">
    <property type="component" value="Chromosome"/>
</dbReference>
<comment type="subcellular location">
    <subcellularLocation>
        <location evidence="1">Cell outer membrane</location>
    </subcellularLocation>
</comment>
<evidence type="ECO:0000256" key="1">
    <source>
        <dbReference type="ARBA" id="ARBA00004442"/>
    </source>
</evidence>
<dbReference type="Gene3D" id="2.170.130.10">
    <property type="entry name" value="TonB-dependent receptor, plug domain"/>
    <property type="match status" value="1"/>
</dbReference>
<keyword evidence="3" id="KW-0998">Cell outer membrane</keyword>